<proteinExistence type="inferred from homology"/>
<reference evidence="3 4" key="1">
    <citation type="submission" date="2014-10" db="EMBL/GenBank/DDBJ databases">
        <title>Genome sequence of Novosphingobium malaysiense MUSC 273(T).</title>
        <authorList>
            <person name="Lee L.-H."/>
        </authorList>
    </citation>
    <scope>NUCLEOTIDE SEQUENCE [LARGE SCALE GENOMIC DNA]</scope>
    <source>
        <strain evidence="3 4">MUSC 273</strain>
    </source>
</reference>
<dbReference type="SUPFAM" id="SSF55961">
    <property type="entry name" value="Bet v1-like"/>
    <property type="match status" value="1"/>
</dbReference>
<evidence type="ECO:0000313" key="4">
    <source>
        <dbReference type="Proteomes" id="UP000031057"/>
    </source>
</evidence>
<dbReference type="EMBL" id="JTDI01000011">
    <property type="protein sequence ID" value="KHK88932.1"/>
    <property type="molecule type" value="Genomic_DNA"/>
</dbReference>
<dbReference type="Gene3D" id="3.30.530.20">
    <property type="match status" value="1"/>
</dbReference>
<evidence type="ECO:0000313" key="3">
    <source>
        <dbReference type="EMBL" id="KHK88932.1"/>
    </source>
</evidence>
<dbReference type="InterPro" id="IPR023393">
    <property type="entry name" value="START-like_dom_sf"/>
</dbReference>
<dbReference type="AlphaFoldDB" id="A0A0B1ZHV1"/>
<dbReference type="OrthoDB" id="9786557at2"/>
<evidence type="ECO:0000259" key="2">
    <source>
        <dbReference type="Pfam" id="PF08327"/>
    </source>
</evidence>
<accession>A0A0B1ZHV1</accession>
<feature type="domain" description="Activator of Hsp90 ATPase homologue 1/2-like C-terminal" evidence="2">
    <location>
        <begin position="12"/>
        <end position="152"/>
    </location>
</feature>
<name>A0A0B1ZHV1_9SPHN</name>
<dbReference type="Proteomes" id="UP000031057">
    <property type="component" value="Unassembled WGS sequence"/>
</dbReference>
<dbReference type="Pfam" id="PF08327">
    <property type="entry name" value="AHSA1"/>
    <property type="match status" value="1"/>
</dbReference>
<organism evidence="3 4">
    <name type="scientific">Novosphingobium malaysiense</name>
    <dbReference type="NCBI Taxonomy" id="1348853"/>
    <lineage>
        <taxon>Bacteria</taxon>
        <taxon>Pseudomonadati</taxon>
        <taxon>Pseudomonadota</taxon>
        <taxon>Alphaproteobacteria</taxon>
        <taxon>Sphingomonadales</taxon>
        <taxon>Sphingomonadaceae</taxon>
        <taxon>Novosphingobium</taxon>
    </lineage>
</organism>
<protein>
    <recommendedName>
        <fullName evidence="2">Activator of Hsp90 ATPase homologue 1/2-like C-terminal domain-containing protein</fullName>
    </recommendedName>
</protein>
<dbReference type="RefSeq" id="WP_039290312.1">
    <property type="nucleotide sequence ID" value="NZ_JTDI01000011.1"/>
</dbReference>
<comment type="similarity">
    <text evidence="1">Belongs to the AHA1 family.</text>
</comment>
<sequence>MRIDRASRWMFAPADRIYRALTNPAAVQEWLPPEGARRLVEALEPWAGGAFRMTLIFETPGAKGTRKSSLTTDSVMGEFLALIPNVMVRQRFEFESQDSSVASAMMMTWTLTSAGGVTDVTICANNPPDGINEVDHEVGMASPLANLAKYVEG</sequence>
<evidence type="ECO:0000256" key="1">
    <source>
        <dbReference type="ARBA" id="ARBA00006817"/>
    </source>
</evidence>
<comment type="caution">
    <text evidence="3">The sequence shown here is derived from an EMBL/GenBank/DDBJ whole genome shotgun (WGS) entry which is preliminary data.</text>
</comment>
<gene>
    <name evidence="3" type="ORF">LK12_22715</name>
</gene>
<dbReference type="InterPro" id="IPR013538">
    <property type="entry name" value="ASHA1/2-like_C"/>
</dbReference>
<keyword evidence="4" id="KW-1185">Reference proteome</keyword>